<proteinExistence type="predicted"/>
<sequence length="220" mass="25180">MQRRPKKVFDDAQVLRKHCLTHISGSSSHQCPFCKHNFNNRRYLLRHMIKHTGDKPYSCENCGKQFYRDLYLKLHNERCLKTRLEVCIPKISLDDVGRGWQSNQAFCEKCGGFFSDIKLENHKKNCTSSPSMSKSTACQGHQSTSESPPKGFSCAYCSSRFLLFSQLQEHFLNAHKLETNVQPVSTAPLQHHLSNIPNIKEEPLDESCDKGRDEGANLMC</sequence>
<keyword evidence="5" id="KW-0862">Zinc</keyword>
<feature type="region of interest" description="Disordered" evidence="8">
    <location>
        <begin position="125"/>
        <end position="149"/>
    </location>
</feature>
<keyword evidence="4 7" id="KW-0863">Zinc-finger</keyword>
<dbReference type="InterPro" id="IPR013087">
    <property type="entry name" value="Znf_C2H2_type"/>
</dbReference>
<feature type="domain" description="C2H2-type" evidence="9">
    <location>
        <begin position="152"/>
        <end position="180"/>
    </location>
</feature>
<evidence type="ECO:0000256" key="5">
    <source>
        <dbReference type="ARBA" id="ARBA00022833"/>
    </source>
</evidence>
<evidence type="ECO:0000256" key="7">
    <source>
        <dbReference type="PROSITE-ProRule" id="PRU00042"/>
    </source>
</evidence>
<dbReference type="Proteomes" id="UP000265040">
    <property type="component" value="Chromosome 16"/>
</dbReference>
<evidence type="ECO:0000313" key="11">
    <source>
        <dbReference type="Proteomes" id="UP000265040"/>
    </source>
</evidence>
<dbReference type="PANTHER" id="PTHR24394">
    <property type="entry name" value="ZINC FINGER PROTEIN"/>
    <property type="match status" value="1"/>
</dbReference>
<keyword evidence="3" id="KW-0677">Repeat</keyword>
<dbReference type="PROSITE" id="PS50157">
    <property type="entry name" value="ZINC_FINGER_C2H2_2"/>
    <property type="match status" value="3"/>
</dbReference>
<name>A0AAQ6IBU3_ANATE</name>
<dbReference type="PANTHER" id="PTHR24394:SF44">
    <property type="entry name" value="ZINC FINGER PROTEIN 271-LIKE"/>
    <property type="match status" value="1"/>
</dbReference>
<feature type="domain" description="C2H2-type" evidence="9">
    <location>
        <begin position="29"/>
        <end position="56"/>
    </location>
</feature>
<feature type="compositionally biased region" description="Polar residues" evidence="8">
    <location>
        <begin position="126"/>
        <end position="147"/>
    </location>
</feature>
<evidence type="ECO:0000256" key="3">
    <source>
        <dbReference type="ARBA" id="ARBA00022737"/>
    </source>
</evidence>
<evidence type="ECO:0000313" key="10">
    <source>
        <dbReference type="Ensembl" id="ENSATEP00000072454.1"/>
    </source>
</evidence>
<evidence type="ECO:0000256" key="4">
    <source>
        <dbReference type="ARBA" id="ARBA00022771"/>
    </source>
</evidence>
<dbReference type="Ensembl" id="ENSATET00000079105.1">
    <property type="protein sequence ID" value="ENSATEP00000072454.1"/>
    <property type="gene ID" value="ENSATEG00000029393.2"/>
</dbReference>
<dbReference type="GO" id="GO:0008270">
    <property type="term" value="F:zinc ion binding"/>
    <property type="evidence" value="ECO:0007669"/>
    <property type="project" value="UniProtKB-KW"/>
</dbReference>
<dbReference type="InterPro" id="IPR036236">
    <property type="entry name" value="Znf_C2H2_sf"/>
</dbReference>
<organism evidence="10 11">
    <name type="scientific">Anabas testudineus</name>
    <name type="common">Climbing perch</name>
    <name type="synonym">Anthias testudineus</name>
    <dbReference type="NCBI Taxonomy" id="64144"/>
    <lineage>
        <taxon>Eukaryota</taxon>
        <taxon>Metazoa</taxon>
        <taxon>Chordata</taxon>
        <taxon>Craniata</taxon>
        <taxon>Vertebrata</taxon>
        <taxon>Euteleostomi</taxon>
        <taxon>Actinopterygii</taxon>
        <taxon>Neopterygii</taxon>
        <taxon>Teleostei</taxon>
        <taxon>Neoteleostei</taxon>
        <taxon>Acanthomorphata</taxon>
        <taxon>Anabantaria</taxon>
        <taxon>Anabantiformes</taxon>
        <taxon>Anabantoidei</taxon>
        <taxon>Anabantidae</taxon>
        <taxon>Anabas</taxon>
    </lineage>
</organism>
<comment type="subcellular location">
    <subcellularLocation>
        <location evidence="1">Nucleus</location>
    </subcellularLocation>
</comment>
<evidence type="ECO:0000256" key="8">
    <source>
        <dbReference type="SAM" id="MobiDB-lite"/>
    </source>
</evidence>
<dbReference type="GO" id="GO:0005634">
    <property type="term" value="C:nucleus"/>
    <property type="evidence" value="ECO:0007669"/>
    <property type="project" value="UniProtKB-SubCell"/>
</dbReference>
<reference evidence="10 11" key="1">
    <citation type="submission" date="2021-04" db="EMBL/GenBank/DDBJ databases">
        <authorList>
            <consortium name="Wellcome Sanger Institute Data Sharing"/>
        </authorList>
    </citation>
    <scope>NUCLEOTIDE SEQUENCE [LARGE SCALE GENOMIC DNA]</scope>
</reference>
<dbReference type="AlphaFoldDB" id="A0AAQ6IBU3"/>
<dbReference type="SMART" id="SM00355">
    <property type="entry name" value="ZnF_C2H2"/>
    <property type="match status" value="3"/>
</dbReference>
<evidence type="ECO:0000256" key="6">
    <source>
        <dbReference type="ARBA" id="ARBA00023242"/>
    </source>
</evidence>
<dbReference type="Gene3D" id="3.30.160.60">
    <property type="entry name" value="Classic Zinc Finger"/>
    <property type="match status" value="2"/>
</dbReference>
<keyword evidence="11" id="KW-1185">Reference proteome</keyword>
<dbReference type="FunFam" id="3.30.160.60:FF:000100">
    <property type="entry name" value="Zinc finger 45-like"/>
    <property type="match status" value="1"/>
</dbReference>
<protein>
    <recommendedName>
        <fullName evidence="9">C2H2-type domain-containing protein</fullName>
    </recommendedName>
</protein>
<keyword evidence="6" id="KW-0539">Nucleus</keyword>
<feature type="domain" description="C2H2-type" evidence="9">
    <location>
        <begin position="57"/>
        <end position="75"/>
    </location>
</feature>
<evidence type="ECO:0000256" key="2">
    <source>
        <dbReference type="ARBA" id="ARBA00022723"/>
    </source>
</evidence>
<dbReference type="GO" id="GO:0000981">
    <property type="term" value="F:DNA-binding transcription factor activity, RNA polymerase II-specific"/>
    <property type="evidence" value="ECO:0007669"/>
    <property type="project" value="TreeGrafter"/>
</dbReference>
<reference evidence="10" key="3">
    <citation type="submission" date="2025-09" db="UniProtKB">
        <authorList>
            <consortium name="Ensembl"/>
        </authorList>
    </citation>
    <scope>IDENTIFICATION</scope>
</reference>
<accession>A0AAQ6IBU3</accession>
<keyword evidence="2" id="KW-0479">Metal-binding</keyword>
<evidence type="ECO:0000259" key="9">
    <source>
        <dbReference type="PROSITE" id="PS50157"/>
    </source>
</evidence>
<dbReference type="SUPFAM" id="SSF57667">
    <property type="entry name" value="beta-beta-alpha zinc fingers"/>
    <property type="match status" value="1"/>
</dbReference>
<evidence type="ECO:0000256" key="1">
    <source>
        <dbReference type="ARBA" id="ARBA00004123"/>
    </source>
</evidence>
<reference evidence="10" key="2">
    <citation type="submission" date="2025-08" db="UniProtKB">
        <authorList>
            <consortium name="Ensembl"/>
        </authorList>
    </citation>
    <scope>IDENTIFICATION</scope>
</reference>
<dbReference type="PROSITE" id="PS00028">
    <property type="entry name" value="ZINC_FINGER_C2H2_1"/>
    <property type="match status" value="2"/>
</dbReference>
<dbReference type="GeneTree" id="ENSGT00940000162287"/>